<reference evidence="2" key="2">
    <citation type="submission" date="2025-08" db="UniProtKB">
        <authorList>
            <consortium name="Ensembl"/>
        </authorList>
    </citation>
    <scope>IDENTIFICATION</scope>
</reference>
<evidence type="ECO:0000313" key="3">
    <source>
        <dbReference type="Proteomes" id="UP000008227"/>
    </source>
</evidence>
<evidence type="ECO:0000256" key="1">
    <source>
        <dbReference type="SAM" id="MobiDB-lite"/>
    </source>
</evidence>
<organism evidence="2 3">
    <name type="scientific">Sus scrofa</name>
    <name type="common">Pig</name>
    <dbReference type="NCBI Taxonomy" id="9823"/>
    <lineage>
        <taxon>Eukaryota</taxon>
        <taxon>Metazoa</taxon>
        <taxon>Chordata</taxon>
        <taxon>Craniata</taxon>
        <taxon>Vertebrata</taxon>
        <taxon>Euteleostomi</taxon>
        <taxon>Mammalia</taxon>
        <taxon>Eutheria</taxon>
        <taxon>Laurasiatheria</taxon>
        <taxon>Artiodactyla</taxon>
        <taxon>Suina</taxon>
        <taxon>Suidae</taxon>
        <taxon>Sus</taxon>
    </lineage>
</organism>
<gene>
    <name evidence="2" type="primary">PPP1R11</name>
</gene>
<dbReference type="AlphaFoldDB" id="A0A8W4FCQ7"/>
<accession>A0A8W4FCQ7</accession>
<dbReference type="Ensembl" id="ENSSSCT00000092486.2">
    <property type="protein sequence ID" value="ENSSSCP00000076089.2"/>
    <property type="gene ID" value="ENSSSCG00000024259.5"/>
</dbReference>
<sequence>MAEAGAGLSETVTETTVTVTTEPDDLGRKMEKQRGLYFPLKICWDLP</sequence>
<reference evidence="2" key="1">
    <citation type="journal article" date="2020" name="Gigascience">
        <title>An improved pig reference genome sequence to enable pig genetics and genomics research.</title>
        <authorList>
            <person name="Warr A."/>
            <person name="Affara N."/>
            <person name="Aken B."/>
            <person name="Beiki H."/>
            <person name="Bickhart D.M."/>
            <person name="Billis K."/>
            <person name="Chow W."/>
            <person name="Eory L."/>
            <person name="Finlayson H.A."/>
            <person name="Flicek P."/>
            <person name="Giron C.G."/>
            <person name="Griffin D.K."/>
            <person name="Hall R."/>
            <person name="Hannum G."/>
            <person name="Hourlier T."/>
            <person name="Howe K."/>
            <person name="Hume D.A."/>
            <person name="Izuogu O."/>
            <person name="Kim K."/>
            <person name="Koren S."/>
            <person name="Liu H."/>
            <person name="Manchanda N."/>
            <person name="Martin F.J."/>
            <person name="Nonneman D.J."/>
            <person name="O'Connor R.E."/>
            <person name="Phillippy A.M."/>
            <person name="Rohrer G.A."/>
            <person name="Rosen B.D."/>
            <person name="Rund L.A."/>
            <person name="Sargent C.A."/>
            <person name="Schook L.B."/>
            <person name="Schroeder S.G."/>
            <person name="Schwartz A.S."/>
            <person name="Skinner B.M."/>
            <person name="Talbot R."/>
            <person name="Tseng E."/>
            <person name="Tuggle C.K."/>
            <person name="Watson M."/>
            <person name="Smith T.P.L."/>
            <person name="Archibald A.L."/>
        </authorList>
    </citation>
    <scope>NUCLEOTIDE SEQUENCE [LARGE SCALE GENOMIC DNA]</scope>
    <source>
        <strain evidence="2">Duroc</strain>
    </source>
</reference>
<dbReference type="GeneTree" id="ENSGT00390000001153"/>
<feature type="compositionally biased region" description="Low complexity" evidence="1">
    <location>
        <begin position="10"/>
        <end position="21"/>
    </location>
</feature>
<protein>
    <submittedName>
        <fullName evidence="2">Protein phosphatase 1 regulatory inhibitor subunit 11</fullName>
    </submittedName>
</protein>
<dbReference type="GO" id="GO:0004865">
    <property type="term" value="F:protein serine/threonine phosphatase inhibitor activity"/>
    <property type="evidence" value="ECO:0007669"/>
    <property type="project" value="InterPro"/>
</dbReference>
<name>A0A8W4FCQ7_PIG</name>
<dbReference type="Proteomes" id="UP000008227">
    <property type="component" value="Chromosome 7"/>
</dbReference>
<reference evidence="2" key="3">
    <citation type="submission" date="2025-09" db="UniProtKB">
        <authorList>
            <consortium name="Ensembl"/>
        </authorList>
    </citation>
    <scope>IDENTIFICATION</scope>
</reference>
<evidence type="ECO:0000313" key="2">
    <source>
        <dbReference type="Ensembl" id="ENSSSCP00000076089.2"/>
    </source>
</evidence>
<feature type="region of interest" description="Disordered" evidence="1">
    <location>
        <begin position="1"/>
        <end position="26"/>
    </location>
</feature>
<keyword evidence="3" id="KW-1185">Reference proteome</keyword>
<proteinExistence type="predicted"/>